<dbReference type="SUPFAM" id="SSF53448">
    <property type="entry name" value="Nucleotide-diphospho-sugar transferases"/>
    <property type="match status" value="1"/>
</dbReference>
<evidence type="ECO:0000313" key="6">
    <source>
        <dbReference type="Proteomes" id="UP001596505"/>
    </source>
</evidence>
<gene>
    <name evidence="5" type="ORF">ACFQRG_17325</name>
</gene>
<evidence type="ECO:0000256" key="1">
    <source>
        <dbReference type="ARBA" id="ARBA00006739"/>
    </source>
</evidence>
<evidence type="ECO:0000259" key="4">
    <source>
        <dbReference type="Pfam" id="PF00535"/>
    </source>
</evidence>
<keyword evidence="2" id="KW-0328">Glycosyltransferase</keyword>
<organism evidence="5 6">
    <name type="scientific">Scopulibacillus cellulosilyticus</name>
    <dbReference type="NCBI Taxonomy" id="2665665"/>
    <lineage>
        <taxon>Bacteria</taxon>
        <taxon>Bacillati</taxon>
        <taxon>Bacillota</taxon>
        <taxon>Bacilli</taxon>
        <taxon>Bacillales</taxon>
        <taxon>Sporolactobacillaceae</taxon>
        <taxon>Scopulibacillus</taxon>
    </lineage>
</organism>
<reference evidence="6" key="1">
    <citation type="journal article" date="2019" name="Int. J. Syst. Evol. Microbiol.">
        <title>The Global Catalogue of Microorganisms (GCM) 10K type strain sequencing project: providing services to taxonomists for standard genome sequencing and annotation.</title>
        <authorList>
            <consortium name="The Broad Institute Genomics Platform"/>
            <consortium name="The Broad Institute Genome Sequencing Center for Infectious Disease"/>
            <person name="Wu L."/>
            <person name="Ma J."/>
        </authorList>
    </citation>
    <scope>NUCLEOTIDE SEQUENCE [LARGE SCALE GENOMIC DNA]</scope>
    <source>
        <strain evidence="6">CGMCC 1.16305</strain>
    </source>
</reference>
<dbReference type="PANTHER" id="PTHR22916:SF51">
    <property type="entry name" value="GLYCOSYLTRANSFERASE EPSH-RELATED"/>
    <property type="match status" value="1"/>
</dbReference>
<dbReference type="InterPro" id="IPR029044">
    <property type="entry name" value="Nucleotide-diphossugar_trans"/>
</dbReference>
<dbReference type="Proteomes" id="UP001596505">
    <property type="component" value="Unassembled WGS sequence"/>
</dbReference>
<accession>A0ABW2Q119</accession>
<evidence type="ECO:0000313" key="5">
    <source>
        <dbReference type="EMBL" id="MFC7394687.1"/>
    </source>
</evidence>
<sequence>MANISVVIPVYNVESYLDSCLESIINQTYPVHEIIAVNDGSTDQSGQILDKWAQKYNHIHVIHQSNSGAPGGPRNRGIKLATGDYLSFIDPDDVIENDYYESALKNAIENDPDIIVTNILKFNSKKKWMPPTFKKLGLFQQNQLTSLINTPNLIHNLGPANKLFKQTFLTANNLHFLEGYAYEDVHFTSCCYYLAEKIYICKDATYYWRRREGTDNLSITQQKHLFQSVLDRIKIHKYIDEFLEMHHLIEYRYIKDSRAILDFIRHGNSLYEFTSEDQSQFFELVNAYLDTIDKKAYEYLPPYAKRYYLTRLFFLRNRLDFELVASATSDYGFLPAITKNTDGKPKILFDLKYLNSDYGNDELYYDEAGVPGSLITANAFLNKGLIDNEKFFLSGYGYIDYMNVYRKEQISINVLLQKRGSDKELTFPAELHPSPEINSVINHNYCGFSVEVPLQQISSLMSDGGIIDIRLSITIDGLKKIKRLGLSNDLDPQNPPIENHSAELELYITKKGNLSIKK</sequence>
<dbReference type="CDD" id="cd00761">
    <property type="entry name" value="Glyco_tranf_GTA_type"/>
    <property type="match status" value="1"/>
</dbReference>
<evidence type="ECO:0000256" key="3">
    <source>
        <dbReference type="ARBA" id="ARBA00022679"/>
    </source>
</evidence>
<protein>
    <submittedName>
        <fullName evidence="5">Glycosyltransferase family 2 protein</fullName>
    </submittedName>
</protein>
<comment type="caution">
    <text evidence="5">The sequence shown here is derived from an EMBL/GenBank/DDBJ whole genome shotgun (WGS) entry which is preliminary data.</text>
</comment>
<dbReference type="PANTHER" id="PTHR22916">
    <property type="entry name" value="GLYCOSYLTRANSFERASE"/>
    <property type="match status" value="1"/>
</dbReference>
<dbReference type="Gene3D" id="3.90.550.10">
    <property type="entry name" value="Spore Coat Polysaccharide Biosynthesis Protein SpsA, Chain A"/>
    <property type="match status" value="1"/>
</dbReference>
<evidence type="ECO:0000256" key="2">
    <source>
        <dbReference type="ARBA" id="ARBA00022676"/>
    </source>
</evidence>
<proteinExistence type="inferred from homology"/>
<comment type="similarity">
    <text evidence="1">Belongs to the glycosyltransferase 2 family.</text>
</comment>
<dbReference type="RefSeq" id="WP_380968396.1">
    <property type="nucleotide sequence ID" value="NZ_JBHTCO010000037.1"/>
</dbReference>
<keyword evidence="3" id="KW-0808">Transferase</keyword>
<feature type="domain" description="Glycosyltransferase 2-like" evidence="4">
    <location>
        <begin position="5"/>
        <end position="151"/>
    </location>
</feature>
<keyword evidence="6" id="KW-1185">Reference proteome</keyword>
<dbReference type="EMBL" id="JBHTCO010000037">
    <property type="protein sequence ID" value="MFC7394687.1"/>
    <property type="molecule type" value="Genomic_DNA"/>
</dbReference>
<dbReference type="InterPro" id="IPR001173">
    <property type="entry name" value="Glyco_trans_2-like"/>
</dbReference>
<dbReference type="Pfam" id="PF00535">
    <property type="entry name" value="Glycos_transf_2"/>
    <property type="match status" value="1"/>
</dbReference>
<name>A0ABW2Q119_9BACL</name>